<reference evidence="1 2" key="1">
    <citation type="journal article" date="2018" name="Int. J. Syst. Evol. Microbiol.">
        <title>Bifidobacterium callitrichidarum sp. nov. from the faeces of the emperor tamarin (Saguinus imperator).</title>
        <authorList>
            <person name="Modesto M."/>
            <person name="Michelini S."/>
            <person name="Sansosti M.C."/>
            <person name="De Filippo C."/>
            <person name="Cavalieri D."/>
            <person name="Qvirist L."/>
            <person name="Andlid T."/>
            <person name="Spiezio C."/>
            <person name="Sandri C."/>
            <person name="Pascarelli S."/>
            <person name="Sgorbati B."/>
            <person name="Mattarelli P."/>
        </authorList>
    </citation>
    <scope>NUCLEOTIDE SEQUENCE [LARGE SCALE GENOMIC DNA]</scope>
    <source>
        <strain evidence="1 2">TRI 5</strain>
    </source>
</reference>
<proteinExistence type="predicted"/>
<accession>A0A2U2N439</accession>
<keyword evidence="2" id="KW-1185">Reference proteome</keyword>
<dbReference type="RefSeq" id="WP_109057688.1">
    <property type="nucleotide sequence ID" value="NZ_QFFM01000022.1"/>
</dbReference>
<dbReference type="Proteomes" id="UP000245876">
    <property type="component" value="Unassembled WGS sequence"/>
</dbReference>
<name>A0A2U2N439_9BIFI</name>
<comment type="caution">
    <text evidence="1">The sequence shown here is derived from an EMBL/GenBank/DDBJ whole genome shotgun (WGS) entry which is preliminary data.</text>
</comment>
<gene>
    <name evidence="1" type="ORF">DF196_10015</name>
</gene>
<dbReference type="EMBL" id="QFFM01000022">
    <property type="protein sequence ID" value="PWG63843.1"/>
    <property type="molecule type" value="Genomic_DNA"/>
</dbReference>
<evidence type="ECO:0000313" key="1">
    <source>
        <dbReference type="EMBL" id="PWG63843.1"/>
    </source>
</evidence>
<protein>
    <submittedName>
        <fullName evidence="1">Uncharacterized protein</fullName>
    </submittedName>
</protein>
<evidence type="ECO:0000313" key="2">
    <source>
        <dbReference type="Proteomes" id="UP000245876"/>
    </source>
</evidence>
<sequence length="95" mass="10397">MTMPAGPRPSTRELTAMYRLDVDKPRRDARALAGDLLRAAAYAMQGGAESVTFRVPGSPETAAVQAASMLRIAQELHPIPADVTHRWDRPSRADR</sequence>
<organism evidence="1 2">
    <name type="scientific">Bifidobacterium callitrichidarum</name>
    <dbReference type="NCBI Taxonomy" id="2052941"/>
    <lineage>
        <taxon>Bacteria</taxon>
        <taxon>Bacillati</taxon>
        <taxon>Actinomycetota</taxon>
        <taxon>Actinomycetes</taxon>
        <taxon>Bifidobacteriales</taxon>
        <taxon>Bifidobacteriaceae</taxon>
        <taxon>Bifidobacterium</taxon>
    </lineage>
</organism>
<dbReference type="AlphaFoldDB" id="A0A2U2N439"/>